<name>A0A7L5BYS8_9RHOB</name>
<keyword evidence="1" id="KW-0808">Transferase</keyword>
<accession>A0A7L5BYS8</accession>
<dbReference type="RefSeq" id="WP_165095541.1">
    <property type="nucleotide sequence ID" value="NZ_CP049056.1"/>
</dbReference>
<protein>
    <submittedName>
        <fullName evidence="1">Class I SAM-dependent methyltransferase</fullName>
    </submittedName>
</protein>
<dbReference type="EMBL" id="CP049056">
    <property type="protein sequence ID" value="QIE54759.1"/>
    <property type="molecule type" value="Genomic_DNA"/>
</dbReference>
<keyword evidence="2" id="KW-1185">Reference proteome</keyword>
<dbReference type="SUPFAM" id="SSF53335">
    <property type="entry name" value="S-adenosyl-L-methionine-dependent methyltransferases"/>
    <property type="match status" value="1"/>
</dbReference>
<dbReference type="InterPro" id="IPR029063">
    <property type="entry name" value="SAM-dependent_MTases_sf"/>
</dbReference>
<dbReference type="Proteomes" id="UP000503336">
    <property type="component" value="Chromosome"/>
</dbReference>
<organism evidence="1 2">
    <name type="scientific">Pikeienuella piscinae</name>
    <dbReference type="NCBI Taxonomy" id="2748098"/>
    <lineage>
        <taxon>Bacteria</taxon>
        <taxon>Pseudomonadati</taxon>
        <taxon>Pseudomonadota</taxon>
        <taxon>Alphaproteobacteria</taxon>
        <taxon>Rhodobacterales</taxon>
        <taxon>Paracoccaceae</taxon>
        <taxon>Pikeienuella</taxon>
    </lineage>
</organism>
<evidence type="ECO:0000313" key="1">
    <source>
        <dbReference type="EMBL" id="QIE54759.1"/>
    </source>
</evidence>
<evidence type="ECO:0000313" key="2">
    <source>
        <dbReference type="Proteomes" id="UP000503336"/>
    </source>
</evidence>
<gene>
    <name evidence="1" type="ORF">G5B40_04465</name>
</gene>
<reference evidence="1 2" key="1">
    <citation type="submission" date="2020-02" db="EMBL/GenBank/DDBJ databases">
        <title>complete genome sequence of Rhodobacteraceae bacterium.</title>
        <authorList>
            <person name="Park J."/>
            <person name="Kim Y.-S."/>
            <person name="Kim K.-H."/>
        </authorList>
    </citation>
    <scope>NUCLEOTIDE SEQUENCE [LARGE SCALE GENOMIC DNA]</scope>
    <source>
        <strain evidence="1 2">RR4-56</strain>
    </source>
</reference>
<proteinExistence type="predicted"/>
<dbReference type="KEGG" id="hdh:G5B40_04465"/>
<dbReference type="GO" id="GO:0032259">
    <property type="term" value="P:methylation"/>
    <property type="evidence" value="ECO:0007669"/>
    <property type="project" value="UniProtKB-KW"/>
</dbReference>
<dbReference type="Gene3D" id="3.40.50.150">
    <property type="entry name" value="Vaccinia Virus protein VP39"/>
    <property type="match status" value="1"/>
</dbReference>
<keyword evidence="1" id="KW-0489">Methyltransferase</keyword>
<dbReference type="GO" id="GO:0008168">
    <property type="term" value="F:methyltransferase activity"/>
    <property type="evidence" value="ECO:0007669"/>
    <property type="project" value="UniProtKB-KW"/>
</dbReference>
<dbReference type="AlphaFoldDB" id="A0A7L5BYS8"/>
<sequence length="277" mass="30991">MDVETVKTIFETHWRKGWGSVSVQEAMFIQEVIAADRPKAFVEIGAASGISGGLICRMLAENGGENFTTYDLSHKFFGDLSKPAGYLIDEIYPGGPITVERRFGFTALDIIDHGASYEMAFVDGNHKHPWPLIDTLFLSEVLGGSRKIIHHDLRLYRLQPRPIGIGPKYLFDQFPEARRRASTANRGNIFHIDLTMKTAALAEIAEAAIHLPWTLSEPLDAEQMERIRALIERVYGAQLLAAFDKAAERYNFTAPAYRPARAAAAPRKRAFGLFRGR</sequence>